<dbReference type="Proteomes" id="UP000249661">
    <property type="component" value="Unassembled WGS sequence"/>
</dbReference>
<protein>
    <submittedName>
        <fullName evidence="1">Uncharacterized protein</fullName>
    </submittedName>
</protein>
<gene>
    <name evidence="1" type="ORF">BO66DRAFT_355371</name>
</gene>
<reference evidence="1" key="1">
    <citation type="submission" date="2018-02" db="EMBL/GenBank/DDBJ databases">
        <title>The genomes of Aspergillus section Nigri reveals drivers in fungal speciation.</title>
        <authorList>
            <consortium name="DOE Joint Genome Institute"/>
            <person name="Vesth T.C."/>
            <person name="Nybo J."/>
            <person name="Theobald S."/>
            <person name="Brandl J."/>
            <person name="Frisvad J.C."/>
            <person name="Nielsen K.F."/>
            <person name="Lyhne E.K."/>
            <person name="Kogle M.E."/>
            <person name="Kuo A."/>
            <person name="Riley R."/>
            <person name="Clum A."/>
            <person name="Nolan M."/>
            <person name="Lipzen A."/>
            <person name="Salamov A."/>
            <person name="Henrissat B."/>
            <person name="Wiebenga A."/>
            <person name="De vries R.P."/>
            <person name="Grigoriev I.V."/>
            <person name="Mortensen U.H."/>
            <person name="Andersen M.R."/>
            <person name="Baker S.E."/>
        </authorList>
    </citation>
    <scope>NUCLEOTIDE SEQUENCE</scope>
    <source>
        <strain evidence="1">CBS 121060</strain>
    </source>
</reference>
<dbReference type="EMBL" id="KZ824976">
    <property type="protein sequence ID" value="RAH67203.1"/>
    <property type="molecule type" value="Genomic_DNA"/>
</dbReference>
<evidence type="ECO:0000313" key="2">
    <source>
        <dbReference type="Proteomes" id="UP000249661"/>
    </source>
</evidence>
<organism evidence="1 2">
    <name type="scientific">Aspergillus aculeatinus CBS 121060</name>
    <dbReference type="NCBI Taxonomy" id="1448322"/>
    <lineage>
        <taxon>Eukaryota</taxon>
        <taxon>Fungi</taxon>
        <taxon>Dikarya</taxon>
        <taxon>Ascomycota</taxon>
        <taxon>Pezizomycotina</taxon>
        <taxon>Eurotiomycetes</taxon>
        <taxon>Eurotiomycetidae</taxon>
        <taxon>Eurotiales</taxon>
        <taxon>Aspergillaceae</taxon>
        <taxon>Aspergillus</taxon>
        <taxon>Aspergillus subgen. Circumdati</taxon>
    </lineage>
</organism>
<keyword evidence="2" id="KW-1185">Reference proteome</keyword>
<name>A0ACD1H1C5_9EURO</name>
<accession>A0ACD1H1C5</accession>
<sequence length="1007" mass="107835">MHQHPRSPAPPPPASATRSSRSEDNREQDTRPTSPAFDPRTSSRGLGIETGPESPEQSQARRPSKEAIAKLNQIISVGLPLTCLTWSRSFSFFLVGALLIQNYHTKAALIILHSRVELPPSFNKGSDTPRVNRWFNVELEDTDVLREQLRTWRTCDASENRPPPLIIETYLDTKGLTNNQSLVALDEHGKRFDVLESLSSSPERRSTSPLSAGSDDVILERWKVELGGMSDKLPTDLGSILPTIYKKSIVLFRSLFAYSKFLPAWKFAKRTGRLRAHPALRIKYRISAGNPDAGSSKPDRLTMPLFESSGKVVETYTFGVTDSPAGPFSVEVTYRTSCEFRVDDSEALLSSRFMGADDEGFRPSLSSRDSHMKAANPEVGSVPLEKRTVEDPDFGRAYGSLSTFHNVGPTTSASPISALRAAQQAGATSPSPPASSSRKPLSMNKASPIGRAAVLANEGSPGVVRRPSISFQPFKAPPLSASPSLVDPPLVASPRSTAAPRIPISEAKPVPSPSTTSSTRKSLPGTSEQTVAPSSSASPRPASIARYSSAFSHRRARPSSGNITRPEDDTSSGRASATSSSAQPGSGLLAEATGTSADSLHADDENISDFLKSLDMHKDLLSNSKLTARDDQGRRTTAPSAALSRFQRMKDSNAALSDSITSSLMLHRSSISSSRQLSSVPPMVAGTSISTASSPGKPISPHTPHTPAIPSRLSSNSIVDYNDPGNNDRRESHVDHSSPLDENVSEGTAMVNQSNVNAIDIPTSPTSLFPPTYRRPSSAAHRRRTNTTDDEEIFPFNLRSISLGAEDRSNSSLSAMQRQHDYESDKASSNQTHRVQQAPPGTEDPSLAPSTATRTMGTHRGAAASGPSAVTSGHHVYQPRFSLSRGRGLSGPQSLSSGSGSLARGSTIPLYLTERDHDRDGNASGSNSGTSMIEGRRPSTGRNNPPQSQVEEDEPLLFAMSDFGASRRSFEEGRQGNHSADPTGNSGGSRRGGGRRGGGLSGFPVWP</sequence>
<proteinExistence type="predicted"/>
<evidence type="ECO:0000313" key="1">
    <source>
        <dbReference type="EMBL" id="RAH67203.1"/>
    </source>
</evidence>